<dbReference type="EMBL" id="JBBNAE010000003">
    <property type="protein sequence ID" value="KAK9137933.1"/>
    <property type="molecule type" value="Genomic_DNA"/>
</dbReference>
<reference evidence="3 4" key="1">
    <citation type="submission" date="2024-01" db="EMBL/GenBank/DDBJ databases">
        <title>Genome assemblies of Stephania.</title>
        <authorList>
            <person name="Yang L."/>
        </authorList>
    </citation>
    <scope>NUCLEOTIDE SEQUENCE [LARGE SCALE GENOMIC DNA]</scope>
    <source>
        <strain evidence="3">QJT</strain>
        <tissue evidence="3">Leaf</tissue>
    </source>
</reference>
<evidence type="ECO:0000256" key="2">
    <source>
        <dbReference type="SAM" id="Phobius"/>
    </source>
</evidence>
<accession>A0AAP0PAY6</accession>
<keyword evidence="2" id="KW-1133">Transmembrane helix</keyword>
<evidence type="ECO:0000256" key="1">
    <source>
        <dbReference type="SAM" id="MobiDB-lite"/>
    </source>
</evidence>
<comment type="caution">
    <text evidence="3">The sequence shown here is derived from an EMBL/GenBank/DDBJ whole genome shotgun (WGS) entry which is preliminary data.</text>
</comment>
<keyword evidence="4" id="KW-1185">Reference proteome</keyword>
<feature type="transmembrane region" description="Helical" evidence="2">
    <location>
        <begin position="47"/>
        <end position="64"/>
    </location>
</feature>
<keyword evidence="2" id="KW-0812">Transmembrane</keyword>
<feature type="region of interest" description="Disordered" evidence="1">
    <location>
        <begin position="1"/>
        <end position="35"/>
    </location>
</feature>
<gene>
    <name evidence="3" type="ORF">Sjap_008527</name>
</gene>
<evidence type="ECO:0000313" key="4">
    <source>
        <dbReference type="Proteomes" id="UP001417504"/>
    </source>
</evidence>
<protein>
    <submittedName>
        <fullName evidence="3">Uncharacterized protein</fullName>
    </submittedName>
</protein>
<evidence type="ECO:0000313" key="3">
    <source>
        <dbReference type="EMBL" id="KAK9137933.1"/>
    </source>
</evidence>
<keyword evidence="2" id="KW-0472">Membrane</keyword>
<sequence>MVEKIIPKNMSSPNEDVVGAPKRPSAGNTPGEVLQQTRSFRGCPVKIAMVGVALVTTIGFLTLYSKKKPEVTALEVAKVTAGITDDDTTRPRK</sequence>
<organism evidence="3 4">
    <name type="scientific">Stephania japonica</name>
    <dbReference type="NCBI Taxonomy" id="461633"/>
    <lineage>
        <taxon>Eukaryota</taxon>
        <taxon>Viridiplantae</taxon>
        <taxon>Streptophyta</taxon>
        <taxon>Embryophyta</taxon>
        <taxon>Tracheophyta</taxon>
        <taxon>Spermatophyta</taxon>
        <taxon>Magnoliopsida</taxon>
        <taxon>Ranunculales</taxon>
        <taxon>Menispermaceae</taxon>
        <taxon>Menispermoideae</taxon>
        <taxon>Cissampelideae</taxon>
        <taxon>Stephania</taxon>
    </lineage>
</organism>
<dbReference type="AlphaFoldDB" id="A0AAP0PAY6"/>
<proteinExistence type="predicted"/>
<dbReference type="Proteomes" id="UP001417504">
    <property type="component" value="Unassembled WGS sequence"/>
</dbReference>
<name>A0AAP0PAY6_9MAGN</name>